<evidence type="ECO:0000259" key="11">
    <source>
        <dbReference type="Pfam" id="PF00266"/>
    </source>
</evidence>
<evidence type="ECO:0000256" key="9">
    <source>
        <dbReference type="ARBA" id="ARBA00023014"/>
    </source>
</evidence>
<proteinExistence type="inferred from homology"/>
<gene>
    <name evidence="12" type="primary">iscS</name>
    <name evidence="12" type="ORF">GCM10010833_23230</name>
</gene>
<dbReference type="Gene3D" id="1.10.260.50">
    <property type="match status" value="1"/>
</dbReference>
<dbReference type="InterPro" id="IPR000192">
    <property type="entry name" value="Aminotrans_V_dom"/>
</dbReference>
<evidence type="ECO:0000256" key="2">
    <source>
        <dbReference type="ARBA" id="ARBA00003120"/>
    </source>
</evidence>
<comment type="caution">
    <text evidence="12">The sequence shown here is derived from an EMBL/GenBank/DDBJ whole genome shotgun (WGS) entry which is preliminary data.</text>
</comment>
<evidence type="ECO:0000256" key="7">
    <source>
        <dbReference type="ARBA" id="ARBA00022898"/>
    </source>
</evidence>
<dbReference type="InterPro" id="IPR015421">
    <property type="entry name" value="PyrdxlP-dep_Trfase_major"/>
</dbReference>
<evidence type="ECO:0000256" key="8">
    <source>
        <dbReference type="ARBA" id="ARBA00023004"/>
    </source>
</evidence>
<dbReference type="PIRSF" id="PIRSF005572">
    <property type="entry name" value="NifS"/>
    <property type="match status" value="1"/>
</dbReference>
<protein>
    <recommendedName>
        <fullName evidence="4">Cysteine desulfurase</fullName>
    </recommendedName>
</protein>
<keyword evidence="8" id="KW-0408">Iron</keyword>
<evidence type="ECO:0000256" key="4">
    <source>
        <dbReference type="ARBA" id="ARBA00013558"/>
    </source>
</evidence>
<keyword evidence="5" id="KW-0808">Transferase</keyword>
<dbReference type="EMBL" id="BMGD01000003">
    <property type="protein sequence ID" value="GGB67373.1"/>
    <property type="molecule type" value="Genomic_DNA"/>
</dbReference>
<dbReference type="Proteomes" id="UP000614261">
    <property type="component" value="Unassembled WGS sequence"/>
</dbReference>
<evidence type="ECO:0000256" key="1">
    <source>
        <dbReference type="ARBA" id="ARBA00001933"/>
    </source>
</evidence>
<dbReference type="PANTHER" id="PTHR11601">
    <property type="entry name" value="CYSTEINE DESULFURYLASE FAMILY MEMBER"/>
    <property type="match status" value="1"/>
</dbReference>
<comment type="function">
    <text evidence="2">Catalyzes the removal of elemental sulfur atoms from cysteine to produce alanine. Seems to participate in the biosynthesis of the nitrogenase metalloclusters by providing the inorganic sulfur required for the Fe-S core formation.</text>
</comment>
<dbReference type="InterPro" id="IPR015424">
    <property type="entry name" value="PyrdxlP-dep_Trfase"/>
</dbReference>
<dbReference type="InterPro" id="IPR016454">
    <property type="entry name" value="Cysteine_dSase"/>
</dbReference>
<keyword evidence="6" id="KW-0479">Metal-binding</keyword>
<evidence type="ECO:0000256" key="10">
    <source>
        <dbReference type="ARBA" id="ARBA00050776"/>
    </source>
</evidence>
<comment type="catalytic activity">
    <reaction evidence="10">
        <text>(sulfur carrier)-H + L-cysteine = (sulfur carrier)-SH + L-alanine</text>
        <dbReference type="Rhea" id="RHEA:43892"/>
        <dbReference type="Rhea" id="RHEA-COMP:14737"/>
        <dbReference type="Rhea" id="RHEA-COMP:14739"/>
        <dbReference type="ChEBI" id="CHEBI:29917"/>
        <dbReference type="ChEBI" id="CHEBI:35235"/>
        <dbReference type="ChEBI" id="CHEBI:57972"/>
        <dbReference type="ChEBI" id="CHEBI:64428"/>
        <dbReference type="EC" id="2.8.1.7"/>
    </reaction>
</comment>
<comment type="cofactor">
    <cofactor evidence="1">
        <name>pyridoxal 5'-phosphate</name>
        <dbReference type="ChEBI" id="CHEBI:597326"/>
    </cofactor>
</comment>
<dbReference type="Gene3D" id="3.40.640.10">
    <property type="entry name" value="Type I PLP-dependent aspartate aminotransferase-like (Major domain)"/>
    <property type="match status" value="1"/>
</dbReference>
<feature type="domain" description="Aminotransferase class V" evidence="11">
    <location>
        <begin position="7"/>
        <end position="362"/>
    </location>
</feature>
<accession>A0ABQ1JIT4</accession>
<evidence type="ECO:0000256" key="3">
    <source>
        <dbReference type="ARBA" id="ARBA00006490"/>
    </source>
</evidence>
<dbReference type="SUPFAM" id="SSF53383">
    <property type="entry name" value="PLP-dependent transferases"/>
    <property type="match status" value="1"/>
</dbReference>
<evidence type="ECO:0000313" key="12">
    <source>
        <dbReference type="EMBL" id="GGB67373.1"/>
    </source>
</evidence>
<dbReference type="Gene3D" id="3.90.1150.10">
    <property type="entry name" value="Aspartate Aminotransferase, domain 1"/>
    <property type="match status" value="1"/>
</dbReference>
<name>A0ABQ1JIT4_9SPHN</name>
<keyword evidence="9" id="KW-0411">Iron-sulfur</keyword>
<evidence type="ECO:0000256" key="6">
    <source>
        <dbReference type="ARBA" id="ARBA00022723"/>
    </source>
</evidence>
<reference evidence="13" key="1">
    <citation type="journal article" date="2019" name="Int. J. Syst. Evol. Microbiol.">
        <title>The Global Catalogue of Microorganisms (GCM) 10K type strain sequencing project: providing services to taxonomists for standard genome sequencing and annotation.</title>
        <authorList>
            <consortium name="The Broad Institute Genomics Platform"/>
            <consortium name="The Broad Institute Genome Sequencing Center for Infectious Disease"/>
            <person name="Wu L."/>
            <person name="Ma J."/>
        </authorList>
    </citation>
    <scope>NUCLEOTIDE SEQUENCE [LARGE SCALE GENOMIC DNA]</scope>
    <source>
        <strain evidence="13">CGMCC 1.12851</strain>
    </source>
</reference>
<keyword evidence="7" id="KW-0663">Pyridoxal phosphate</keyword>
<dbReference type="Pfam" id="PF00266">
    <property type="entry name" value="Aminotran_5"/>
    <property type="match status" value="1"/>
</dbReference>
<keyword evidence="13" id="KW-1185">Reference proteome</keyword>
<comment type="similarity">
    <text evidence="3">Belongs to the class-V pyridoxal-phosphate-dependent aminotransferase family. NifS/IscS subfamily.</text>
</comment>
<evidence type="ECO:0000313" key="13">
    <source>
        <dbReference type="Proteomes" id="UP000614261"/>
    </source>
</evidence>
<sequence length="376" mass="38716">MAAPAPIYLDYQATTPLAPEALKAMQPWLGDMTGGTGWANPHSAHSAGRKAAAAVEVARAQIGSLMPASGRVIFTGGATEALNMGLRGVLAAQAPRRKIVTIATEHAAVIDTCLWLETQGFALHVLPVDGEGLVDLDQARAAIDGDTALIAAMLVNNEIGVIQPVGALAELAQDAGALFLCDAVQGYGRVALPQAADLIAISAHKIHGPKGIGALWVRDGVALEPLIHGGGQEQGLRSGTLSPALCAGFGAAAAVAQHNQQADAAHVALLRDTALALFDGWSVNGSLDHRYAGNLNLRRDGLDVSRLLSDLRGVAFSAGSACASGSGRPSHVLTALGLPPQKVRSSIRLGFGRYTTVDEIERAAHLINSATFSQTG</sequence>
<organism evidence="12 13">
    <name type="scientific">Blastomonas aquatica</name>
    <dbReference type="NCBI Taxonomy" id="1510276"/>
    <lineage>
        <taxon>Bacteria</taxon>
        <taxon>Pseudomonadati</taxon>
        <taxon>Pseudomonadota</taxon>
        <taxon>Alphaproteobacteria</taxon>
        <taxon>Sphingomonadales</taxon>
        <taxon>Sphingomonadaceae</taxon>
        <taxon>Blastomonas</taxon>
    </lineage>
</organism>
<dbReference type="InterPro" id="IPR015422">
    <property type="entry name" value="PyrdxlP-dep_Trfase_small"/>
</dbReference>
<evidence type="ECO:0000256" key="5">
    <source>
        <dbReference type="ARBA" id="ARBA00022679"/>
    </source>
</evidence>
<dbReference type="PANTHER" id="PTHR11601:SF34">
    <property type="entry name" value="CYSTEINE DESULFURASE"/>
    <property type="match status" value="1"/>
</dbReference>
<dbReference type="RefSeq" id="WP_188514537.1">
    <property type="nucleotide sequence ID" value="NZ_BMGD01000003.1"/>
</dbReference>